<dbReference type="HOGENOM" id="CLU_2435097_0_0_5"/>
<dbReference type="EMBL" id="CP001488">
    <property type="protein sequence ID" value="ACO00056.1"/>
    <property type="molecule type" value="Genomic_DNA"/>
</dbReference>
<protein>
    <submittedName>
        <fullName evidence="1">Uncharacterized protein</fullName>
    </submittedName>
</protein>
<accession>C0RGU8</accession>
<dbReference type="KEGG" id="bmi:BMEA_A0258"/>
<proteinExistence type="predicted"/>
<reference evidence="2" key="1">
    <citation type="submission" date="2009-03" db="EMBL/GenBank/DDBJ databases">
        <title>Brucella melitensis ATCC 23457 whole genome shotgun sequencing project.</title>
        <authorList>
            <person name="Setubal J.C."/>
            <person name="Boyle S."/>
            <person name="Crasta O.R."/>
            <person name="Gillespie J.J."/>
            <person name="Kenyon R.W."/>
            <person name="Lu J."/>
            <person name="Mane S."/>
            <person name="Nagrani S."/>
            <person name="Shallom J.M."/>
            <person name="Shallom S."/>
            <person name="Shukla M."/>
            <person name="Snyder E.E."/>
            <person name="Sobral B.W."/>
            <person name="Wattam A.R."/>
            <person name="Will R."/>
            <person name="Williams K."/>
            <person name="Yoo H."/>
            <person name="Munk C."/>
            <person name="Tapia R."/>
            <person name="Han C."/>
            <person name="Detter J.C."/>
            <person name="Bruce D."/>
            <person name="Brettin T.S."/>
        </authorList>
    </citation>
    <scope>NUCLEOTIDE SEQUENCE [LARGE SCALE GENOMIC DNA]</scope>
    <source>
        <strain evidence="2">ATCC 23457</strain>
    </source>
</reference>
<organism evidence="1 2">
    <name type="scientific">Brucella melitensis biotype 2 (strain ATCC 23457)</name>
    <dbReference type="NCBI Taxonomy" id="546272"/>
    <lineage>
        <taxon>Bacteria</taxon>
        <taxon>Pseudomonadati</taxon>
        <taxon>Pseudomonadota</taxon>
        <taxon>Alphaproteobacteria</taxon>
        <taxon>Hyphomicrobiales</taxon>
        <taxon>Brucellaceae</taxon>
        <taxon>Brucella/Ochrobactrum group</taxon>
        <taxon>Brucella</taxon>
    </lineage>
</organism>
<dbReference type="AlphaFoldDB" id="C0RGU8"/>
<evidence type="ECO:0000313" key="2">
    <source>
        <dbReference type="Proteomes" id="UP000001748"/>
    </source>
</evidence>
<sequence>MVFFYSIFFVHVPDKLRCHAFNRMLLMSFNKSLQCTWVCSQFTCDIIPTFLAAKQGFPSHFHVVRVYRAILGGTSTAFKAKGFIQGVYIS</sequence>
<evidence type="ECO:0000313" key="1">
    <source>
        <dbReference type="EMBL" id="ACO00056.1"/>
    </source>
</evidence>
<dbReference type="Proteomes" id="UP000001748">
    <property type="component" value="Chromosome I"/>
</dbReference>
<gene>
    <name evidence="1" type="ordered locus">BMEA_A0258</name>
</gene>
<name>C0RGU8_BRUMB</name>